<dbReference type="InterPro" id="IPR008145">
    <property type="entry name" value="GK/Ca_channel_bsu"/>
</dbReference>
<dbReference type="EC" id="2.7.4.8" evidence="2"/>
<evidence type="ECO:0000256" key="5">
    <source>
        <dbReference type="ARBA" id="ARBA00022777"/>
    </source>
</evidence>
<evidence type="ECO:0000256" key="8">
    <source>
        <dbReference type="ARBA" id="ARBA00067520"/>
    </source>
</evidence>
<evidence type="ECO:0000256" key="3">
    <source>
        <dbReference type="ARBA" id="ARBA00022679"/>
    </source>
</evidence>
<sequence>MGMKTLMVAEPPQPVVICGPSGVGKGTLIGKLMKDFPEKFGFSVSHTTRNPRLKEIDGVHYHFASRPVMTQEITEGKFLESAEVHGNLYGTSWAAVEAVADAGKICILDIDVQGAQAVKKSALKAKYIFIKPPAPEEEELERRLRGRGTESEEQIQKRLRGAKQELERAKDPSLFDYILVNANLDHAYVELKGILGLGSPIASAHSNGVAISLNKSKLLSNGHLPSENGSSTNGHGLMMESVKTDAMYMNGSHSPKPNGVMKAFNYNHTLPILSSPDILVTMHSAAGSPRSKRIPAS</sequence>
<evidence type="ECO:0000259" key="10">
    <source>
        <dbReference type="PROSITE" id="PS50052"/>
    </source>
</evidence>
<keyword evidence="6" id="KW-0067">ATP-binding</keyword>
<evidence type="ECO:0000313" key="11">
    <source>
        <dbReference type="EnsemblPlants" id="Pp3c3_19590V3.3"/>
    </source>
</evidence>
<dbReference type="EnsemblPlants" id="Pp3c3_19590V3.3">
    <property type="protein sequence ID" value="Pp3c3_19590V3.3"/>
    <property type="gene ID" value="Pp3c3_19590"/>
</dbReference>
<dbReference type="NCBIfam" id="TIGR03263">
    <property type="entry name" value="guanyl_kin"/>
    <property type="match status" value="1"/>
</dbReference>
<dbReference type="EMBL" id="ABEU02000003">
    <property type="status" value="NOT_ANNOTATED_CDS"/>
    <property type="molecule type" value="Genomic_DNA"/>
</dbReference>
<feature type="domain" description="Guanylate kinase-like" evidence="10">
    <location>
        <begin position="12"/>
        <end position="196"/>
    </location>
</feature>
<protein>
    <recommendedName>
        <fullName evidence="8">Guanylate kinase 1</fullName>
        <ecNumber evidence="2">2.7.4.8</ecNumber>
    </recommendedName>
    <alternativeName>
        <fullName evidence="9">GMP kinase 1</fullName>
    </alternativeName>
</protein>
<keyword evidence="5" id="KW-0418">Kinase</keyword>
<dbReference type="PANTHER" id="PTHR23117:SF13">
    <property type="entry name" value="GUANYLATE KINASE"/>
    <property type="match status" value="1"/>
</dbReference>
<dbReference type="Gene3D" id="3.40.50.300">
    <property type="entry name" value="P-loop containing nucleotide triphosphate hydrolases"/>
    <property type="match status" value="1"/>
</dbReference>
<reference evidence="11 12" key="1">
    <citation type="journal article" date="2008" name="Science">
        <title>The Physcomitrella genome reveals evolutionary insights into the conquest of land by plants.</title>
        <authorList>
            <person name="Rensing S."/>
            <person name="Lang D."/>
            <person name="Zimmer A."/>
            <person name="Terry A."/>
            <person name="Salamov A."/>
            <person name="Shapiro H."/>
            <person name="Nishiyama T."/>
            <person name="Perroud P.-F."/>
            <person name="Lindquist E."/>
            <person name="Kamisugi Y."/>
            <person name="Tanahashi T."/>
            <person name="Sakakibara K."/>
            <person name="Fujita T."/>
            <person name="Oishi K."/>
            <person name="Shin-I T."/>
            <person name="Kuroki Y."/>
            <person name="Toyoda A."/>
            <person name="Suzuki Y."/>
            <person name="Hashimoto A."/>
            <person name="Yamaguchi K."/>
            <person name="Sugano A."/>
            <person name="Kohara Y."/>
            <person name="Fujiyama A."/>
            <person name="Anterola A."/>
            <person name="Aoki S."/>
            <person name="Ashton N."/>
            <person name="Barbazuk W.B."/>
            <person name="Barker E."/>
            <person name="Bennetzen J."/>
            <person name="Bezanilla M."/>
            <person name="Blankenship R."/>
            <person name="Cho S.H."/>
            <person name="Dutcher S."/>
            <person name="Estelle M."/>
            <person name="Fawcett J.A."/>
            <person name="Gundlach H."/>
            <person name="Hanada K."/>
            <person name="Heyl A."/>
            <person name="Hicks K.A."/>
            <person name="Hugh J."/>
            <person name="Lohr M."/>
            <person name="Mayer K."/>
            <person name="Melkozernov A."/>
            <person name="Murata T."/>
            <person name="Nelson D."/>
            <person name="Pils B."/>
            <person name="Prigge M."/>
            <person name="Reiss B."/>
            <person name="Renner T."/>
            <person name="Rombauts S."/>
            <person name="Rushton P."/>
            <person name="Sanderfoot A."/>
            <person name="Schween G."/>
            <person name="Shiu S.-H."/>
            <person name="Stueber K."/>
            <person name="Theodoulou F.L."/>
            <person name="Tu H."/>
            <person name="Van de Peer Y."/>
            <person name="Verrier P.J."/>
            <person name="Waters E."/>
            <person name="Wood A."/>
            <person name="Yang L."/>
            <person name="Cove D."/>
            <person name="Cuming A."/>
            <person name="Hasebe M."/>
            <person name="Lucas S."/>
            <person name="Mishler D.B."/>
            <person name="Reski R."/>
            <person name="Grigoriev I."/>
            <person name="Quatrano R.S."/>
            <person name="Boore J.L."/>
        </authorList>
    </citation>
    <scope>NUCLEOTIDE SEQUENCE [LARGE SCALE GENOMIC DNA]</scope>
    <source>
        <strain evidence="11 12">cv. Gransden 2004</strain>
    </source>
</reference>
<dbReference type="Pfam" id="PF00625">
    <property type="entry name" value="Guanylate_kin"/>
    <property type="match status" value="1"/>
</dbReference>
<keyword evidence="12" id="KW-1185">Reference proteome</keyword>
<keyword evidence="3" id="KW-0808">Transferase</keyword>
<dbReference type="SUPFAM" id="SSF52540">
    <property type="entry name" value="P-loop containing nucleoside triphosphate hydrolases"/>
    <property type="match status" value="1"/>
</dbReference>
<proteinExistence type="inferred from homology"/>
<dbReference type="AlphaFoldDB" id="A0A7I4DGK4"/>
<organism evidence="11 12">
    <name type="scientific">Physcomitrium patens</name>
    <name type="common">Spreading-leaved earth moss</name>
    <name type="synonym">Physcomitrella patens</name>
    <dbReference type="NCBI Taxonomy" id="3218"/>
    <lineage>
        <taxon>Eukaryota</taxon>
        <taxon>Viridiplantae</taxon>
        <taxon>Streptophyta</taxon>
        <taxon>Embryophyta</taxon>
        <taxon>Bryophyta</taxon>
        <taxon>Bryophytina</taxon>
        <taxon>Bryopsida</taxon>
        <taxon>Funariidae</taxon>
        <taxon>Funariales</taxon>
        <taxon>Funariaceae</taxon>
        <taxon>Physcomitrium</taxon>
    </lineage>
</organism>
<evidence type="ECO:0000256" key="9">
    <source>
        <dbReference type="ARBA" id="ARBA00081967"/>
    </source>
</evidence>
<dbReference type="CDD" id="cd00071">
    <property type="entry name" value="GMPK"/>
    <property type="match status" value="1"/>
</dbReference>
<evidence type="ECO:0000256" key="7">
    <source>
        <dbReference type="ARBA" id="ARBA00048594"/>
    </source>
</evidence>
<dbReference type="FunFam" id="3.30.63.10:FF:000002">
    <property type="entry name" value="Guanylate kinase 1"/>
    <property type="match status" value="1"/>
</dbReference>
<dbReference type="PANTHER" id="PTHR23117">
    <property type="entry name" value="GUANYLATE KINASE-RELATED"/>
    <property type="match status" value="1"/>
</dbReference>
<dbReference type="Gramene" id="Pp3c3_19590V3.3">
    <property type="protein sequence ID" value="Pp3c3_19590V3.3"/>
    <property type="gene ID" value="Pp3c3_19590"/>
</dbReference>
<dbReference type="InterPro" id="IPR027417">
    <property type="entry name" value="P-loop_NTPase"/>
</dbReference>
<dbReference type="Proteomes" id="UP000006727">
    <property type="component" value="Chromosome 3"/>
</dbReference>
<accession>A0A7I4DGK4</accession>
<dbReference type="FunFam" id="3.40.50.300:FF:000776">
    <property type="entry name" value="Guanylate kinase 2"/>
    <property type="match status" value="1"/>
</dbReference>
<reference evidence="11 12" key="2">
    <citation type="journal article" date="2018" name="Plant J.">
        <title>The Physcomitrella patens chromosome-scale assembly reveals moss genome structure and evolution.</title>
        <authorList>
            <person name="Lang D."/>
            <person name="Ullrich K.K."/>
            <person name="Murat F."/>
            <person name="Fuchs J."/>
            <person name="Jenkins J."/>
            <person name="Haas F.B."/>
            <person name="Piednoel M."/>
            <person name="Gundlach H."/>
            <person name="Van Bel M."/>
            <person name="Meyberg R."/>
            <person name="Vives C."/>
            <person name="Morata J."/>
            <person name="Symeonidi A."/>
            <person name="Hiss M."/>
            <person name="Muchero W."/>
            <person name="Kamisugi Y."/>
            <person name="Saleh O."/>
            <person name="Blanc G."/>
            <person name="Decker E.L."/>
            <person name="van Gessel N."/>
            <person name="Grimwood J."/>
            <person name="Hayes R.D."/>
            <person name="Graham S.W."/>
            <person name="Gunter L.E."/>
            <person name="McDaniel S.F."/>
            <person name="Hoernstein S.N.W."/>
            <person name="Larsson A."/>
            <person name="Li F.W."/>
            <person name="Perroud P.F."/>
            <person name="Phillips J."/>
            <person name="Ranjan P."/>
            <person name="Rokshar D.S."/>
            <person name="Rothfels C.J."/>
            <person name="Schneider L."/>
            <person name="Shu S."/>
            <person name="Stevenson D.W."/>
            <person name="Thummler F."/>
            <person name="Tillich M."/>
            <person name="Villarreal Aguilar J.C."/>
            <person name="Widiez T."/>
            <person name="Wong G.K."/>
            <person name="Wymore A."/>
            <person name="Zhang Y."/>
            <person name="Zimmer A.D."/>
            <person name="Quatrano R.S."/>
            <person name="Mayer K.F.X."/>
            <person name="Goodstein D."/>
            <person name="Casacuberta J.M."/>
            <person name="Vandepoele K."/>
            <person name="Reski R."/>
            <person name="Cuming A.C."/>
            <person name="Tuskan G.A."/>
            <person name="Maumus F."/>
            <person name="Salse J."/>
            <person name="Schmutz J."/>
            <person name="Rensing S.A."/>
        </authorList>
    </citation>
    <scope>NUCLEOTIDE SEQUENCE [LARGE SCALE GENOMIC DNA]</scope>
    <source>
        <strain evidence="11 12">cv. Gransden 2004</strain>
    </source>
</reference>
<name>A0A7I4DGK4_PHYPA</name>
<comment type="catalytic activity">
    <reaction evidence="7">
        <text>GMP + ATP = GDP + ADP</text>
        <dbReference type="Rhea" id="RHEA:20780"/>
        <dbReference type="ChEBI" id="CHEBI:30616"/>
        <dbReference type="ChEBI" id="CHEBI:58115"/>
        <dbReference type="ChEBI" id="CHEBI:58189"/>
        <dbReference type="ChEBI" id="CHEBI:456216"/>
        <dbReference type="EC" id="2.7.4.8"/>
    </reaction>
</comment>
<evidence type="ECO:0000256" key="4">
    <source>
        <dbReference type="ARBA" id="ARBA00022741"/>
    </source>
</evidence>
<evidence type="ECO:0000256" key="1">
    <source>
        <dbReference type="ARBA" id="ARBA00005790"/>
    </source>
</evidence>
<dbReference type="GO" id="GO:0005524">
    <property type="term" value="F:ATP binding"/>
    <property type="evidence" value="ECO:0007669"/>
    <property type="project" value="UniProtKB-KW"/>
</dbReference>
<dbReference type="RefSeq" id="XP_024372273.1">
    <property type="nucleotide sequence ID" value="XM_024516505.2"/>
</dbReference>
<dbReference type="Gene3D" id="3.30.63.10">
    <property type="entry name" value="Guanylate Kinase phosphate binding domain"/>
    <property type="match status" value="1"/>
</dbReference>
<dbReference type="SMART" id="SM00072">
    <property type="entry name" value="GuKc"/>
    <property type="match status" value="1"/>
</dbReference>
<reference evidence="11" key="3">
    <citation type="submission" date="2020-12" db="UniProtKB">
        <authorList>
            <consortium name="EnsemblPlants"/>
        </authorList>
    </citation>
    <scope>IDENTIFICATION</scope>
</reference>
<comment type="similarity">
    <text evidence="1">Belongs to the guanylate kinase family.</text>
</comment>
<dbReference type="GO" id="GO:0004385">
    <property type="term" value="F:GMP kinase activity"/>
    <property type="evidence" value="ECO:0007669"/>
    <property type="project" value="UniProtKB-EC"/>
</dbReference>
<keyword evidence="4" id="KW-0547">Nucleotide-binding</keyword>
<dbReference type="PROSITE" id="PS50052">
    <property type="entry name" value="GUANYLATE_KINASE_2"/>
    <property type="match status" value="1"/>
</dbReference>
<dbReference type="InterPro" id="IPR008144">
    <property type="entry name" value="Guanylate_kin-like_dom"/>
</dbReference>
<dbReference type="GeneID" id="112280695"/>
<evidence type="ECO:0000256" key="2">
    <source>
        <dbReference type="ARBA" id="ARBA00012961"/>
    </source>
</evidence>
<gene>
    <name evidence="11" type="primary">LOC112280695</name>
</gene>
<evidence type="ECO:0000256" key="6">
    <source>
        <dbReference type="ARBA" id="ARBA00022840"/>
    </source>
</evidence>
<evidence type="ECO:0000313" key="12">
    <source>
        <dbReference type="Proteomes" id="UP000006727"/>
    </source>
</evidence>
<dbReference type="InterPro" id="IPR017665">
    <property type="entry name" value="Guanylate_kinase"/>
</dbReference>